<keyword evidence="1" id="KW-0812">Transmembrane</keyword>
<keyword evidence="1" id="KW-1133">Transmembrane helix</keyword>
<dbReference type="RefSeq" id="WP_138840341.1">
    <property type="nucleotide sequence ID" value="NZ_VCPD01000001.1"/>
</dbReference>
<name>A0ABY2X5N5_9RHOB</name>
<protein>
    <recommendedName>
        <fullName evidence="4">Aspartate carbamoyltransferase catalytic subunit</fullName>
    </recommendedName>
</protein>
<evidence type="ECO:0000313" key="3">
    <source>
        <dbReference type="Proteomes" id="UP001193035"/>
    </source>
</evidence>
<keyword evidence="1" id="KW-0472">Membrane</keyword>
<evidence type="ECO:0000313" key="2">
    <source>
        <dbReference type="EMBL" id="TMV10284.1"/>
    </source>
</evidence>
<evidence type="ECO:0000256" key="1">
    <source>
        <dbReference type="SAM" id="Phobius"/>
    </source>
</evidence>
<accession>A0ABY2X5N5</accession>
<keyword evidence="3" id="KW-1185">Reference proteome</keyword>
<feature type="transmembrane region" description="Helical" evidence="1">
    <location>
        <begin position="153"/>
        <end position="173"/>
    </location>
</feature>
<proteinExistence type="predicted"/>
<dbReference type="EMBL" id="VCPD01000001">
    <property type="protein sequence ID" value="TMV10284.1"/>
    <property type="molecule type" value="Genomic_DNA"/>
</dbReference>
<reference evidence="2 3" key="1">
    <citation type="submission" date="2019-05" db="EMBL/GenBank/DDBJ databases">
        <title>Ruegeria sp. nov., isolated from tidal flat.</title>
        <authorList>
            <person name="Kim W."/>
        </authorList>
    </citation>
    <scope>NUCLEOTIDE SEQUENCE [LARGE SCALE GENOMIC DNA]</scope>
    <source>
        <strain evidence="2 3">CAU 1488</strain>
    </source>
</reference>
<sequence length="174" mass="18818">MSDLTVAPNEHGVLRLFTLDMRPEEAKFLQEPGAAEQVLGVTGLDDEQIEVFPVSDLEDVGLYGYLTEGCGIPEDQLDRAALATIEGWVMILRSKAFRGRGMDLNPDPRVALAGLFTEEATSWTGRPIETESARPFSGPPVGDVQGGDRARRVGSILVVLMLALIVGGVLWLIL</sequence>
<gene>
    <name evidence="2" type="ORF">FGK63_04260</name>
</gene>
<evidence type="ECO:0008006" key="4">
    <source>
        <dbReference type="Google" id="ProtNLM"/>
    </source>
</evidence>
<dbReference type="Proteomes" id="UP001193035">
    <property type="component" value="Unassembled WGS sequence"/>
</dbReference>
<organism evidence="2 3">
    <name type="scientific">Ruegeria sediminis</name>
    <dbReference type="NCBI Taxonomy" id="2583820"/>
    <lineage>
        <taxon>Bacteria</taxon>
        <taxon>Pseudomonadati</taxon>
        <taxon>Pseudomonadota</taxon>
        <taxon>Alphaproteobacteria</taxon>
        <taxon>Rhodobacterales</taxon>
        <taxon>Roseobacteraceae</taxon>
        <taxon>Ruegeria</taxon>
    </lineage>
</organism>
<comment type="caution">
    <text evidence="2">The sequence shown here is derived from an EMBL/GenBank/DDBJ whole genome shotgun (WGS) entry which is preliminary data.</text>
</comment>